<evidence type="ECO:0000256" key="4">
    <source>
        <dbReference type="ARBA" id="ARBA00035494"/>
    </source>
</evidence>
<sequence length="153" mass="17560">MRHLVFGKRLSRDTASRKALLANLANSLIEEGRVTTTLAKAKFARPFVEKLVTYIKSNKLYKKRELAAFLTKKAFRRLLLDITPKLNDRTSGYTRIIKLGPRRGDSAPMARIEFLNWEKSKASQTTPSKKKNGRRVKNLKINTKNKEGNKDEK</sequence>
<reference evidence="8 9" key="1">
    <citation type="journal article" date="2016" name="Nat. Commun.">
        <title>Thousands of microbial genomes shed light on interconnected biogeochemical processes in an aquifer system.</title>
        <authorList>
            <person name="Anantharaman K."/>
            <person name="Brown C.T."/>
            <person name="Hug L.A."/>
            <person name="Sharon I."/>
            <person name="Castelle C.J."/>
            <person name="Probst A.J."/>
            <person name="Thomas B.C."/>
            <person name="Singh A."/>
            <person name="Wilkins M.J."/>
            <person name="Karaoz U."/>
            <person name="Brodie E.L."/>
            <person name="Williams K.H."/>
            <person name="Hubbard S.S."/>
            <person name="Banfield J.F."/>
        </authorList>
    </citation>
    <scope>NUCLEOTIDE SEQUENCE [LARGE SCALE GENOMIC DNA]</scope>
</reference>
<evidence type="ECO:0000313" key="8">
    <source>
        <dbReference type="EMBL" id="OGD89619.1"/>
    </source>
</evidence>
<dbReference type="InterPro" id="IPR000456">
    <property type="entry name" value="Ribosomal_bL17"/>
</dbReference>
<dbReference type="GO" id="GO:0006412">
    <property type="term" value="P:translation"/>
    <property type="evidence" value="ECO:0007669"/>
    <property type="project" value="InterPro"/>
</dbReference>
<evidence type="ECO:0000256" key="7">
    <source>
        <dbReference type="SAM" id="MobiDB-lite"/>
    </source>
</evidence>
<evidence type="ECO:0000313" key="9">
    <source>
        <dbReference type="Proteomes" id="UP000178577"/>
    </source>
</evidence>
<evidence type="ECO:0000256" key="6">
    <source>
        <dbReference type="RuleBase" id="RU000661"/>
    </source>
</evidence>
<keyword evidence="3 5" id="KW-0687">Ribonucleoprotein</keyword>
<protein>
    <recommendedName>
        <fullName evidence="4 6">50S ribosomal protein L17</fullName>
    </recommendedName>
</protein>
<comment type="similarity">
    <text evidence="1 5">Belongs to the bacterial ribosomal protein bL17 family.</text>
</comment>
<evidence type="ECO:0000256" key="3">
    <source>
        <dbReference type="ARBA" id="ARBA00023274"/>
    </source>
</evidence>
<evidence type="ECO:0000256" key="5">
    <source>
        <dbReference type="RuleBase" id="RU000660"/>
    </source>
</evidence>
<accession>A0A1F5GCN7</accession>
<dbReference type="SUPFAM" id="SSF64263">
    <property type="entry name" value="Prokaryotic ribosomal protein L17"/>
    <property type="match status" value="1"/>
</dbReference>
<comment type="caution">
    <text evidence="8">The sequence shown here is derived from an EMBL/GenBank/DDBJ whole genome shotgun (WGS) entry which is preliminary data.</text>
</comment>
<dbReference type="EMBL" id="MFAY01000003">
    <property type="protein sequence ID" value="OGD89619.1"/>
    <property type="molecule type" value="Genomic_DNA"/>
</dbReference>
<dbReference type="GO" id="GO:0003735">
    <property type="term" value="F:structural constituent of ribosome"/>
    <property type="evidence" value="ECO:0007669"/>
    <property type="project" value="InterPro"/>
</dbReference>
<name>A0A1F5GCN7_9BACT</name>
<gene>
    <name evidence="8" type="ORF">A2693_01925</name>
</gene>
<proteinExistence type="inferred from homology"/>
<feature type="compositionally biased region" description="Basic and acidic residues" evidence="7">
    <location>
        <begin position="144"/>
        <end position="153"/>
    </location>
</feature>
<evidence type="ECO:0000256" key="2">
    <source>
        <dbReference type="ARBA" id="ARBA00022980"/>
    </source>
</evidence>
<dbReference type="Gene3D" id="3.90.1030.10">
    <property type="entry name" value="Ribosomal protein L17"/>
    <property type="match status" value="1"/>
</dbReference>
<dbReference type="PANTHER" id="PTHR14413">
    <property type="entry name" value="RIBOSOMAL PROTEIN L17"/>
    <property type="match status" value="1"/>
</dbReference>
<dbReference type="GO" id="GO:0022625">
    <property type="term" value="C:cytosolic large ribosomal subunit"/>
    <property type="evidence" value="ECO:0007669"/>
    <property type="project" value="TreeGrafter"/>
</dbReference>
<feature type="compositionally biased region" description="Basic residues" evidence="7">
    <location>
        <begin position="128"/>
        <end position="138"/>
    </location>
</feature>
<dbReference type="Pfam" id="PF01196">
    <property type="entry name" value="Ribosomal_L17"/>
    <property type="match status" value="1"/>
</dbReference>
<dbReference type="AlphaFoldDB" id="A0A1F5GCN7"/>
<organism evidence="8 9">
    <name type="scientific">Candidatus Curtissbacteria bacterium RIFCSPHIGHO2_01_FULL_40_12</name>
    <dbReference type="NCBI Taxonomy" id="1797710"/>
    <lineage>
        <taxon>Bacteria</taxon>
        <taxon>Candidatus Curtissiibacteriota</taxon>
    </lineage>
</organism>
<feature type="region of interest" description="Disordered" evidence="7">
    <location>
        <begin position="120"/>
        <end position="153"/>
    </location>
</feature>
<dbReference type="Proteomes" id="UP000178577">
    <property type="component" value="Unassembled WGS sequence"/>
</dbReference>
<dbReference type="InterPro" id="IPR036373">
    <property type="entry name" value="Ribosomal_bL17_sf"/>
</dbReference>
<dbReference type="NCBIfam" id="TIGR00059">
    <property type="entry name" value="L17"/>
    <property type="match status" value="1"/>
</dbReference>
<dbReference type="PANTHER" id="PTHR14413:SF16">
    <property type="entry name" value="LARGE RIBOSOMAL SUBUNIT PROTEIN BL17M"/>
    <property type="match status" value="1"/>
</dbReference>
<evidence type="ECO:0000256" key="1">
    <source>
        <dbReference type="ARBA" id="ARBA00008777"/>
    </source>
</evidence>
<keyword evidence="2 5" id="KW-0689">Ribosomal protein</keyword>